<organism evidence="1 2">
    <name type="scientific">Candidatus Galacturonatibacter soehngenii</name>
    <dbReference type="NCBI Taxonomy" id="2307010"/>
    <lineage>
        <taxon>Bacteria</taxon>
        <taxon>Bacillati</taxon>
        <taxon>Bacillota</taxon>
        <taxon>Clostridia</taxon>
        <taxon>Lachnospirales</taxon>
        <taxon>Lachnospiraceae</taxon>
        <taxon>Candidatus Galacturonatibacter</taxon>
    </lineage>
</organism>
<evidence type="ECO:0000313" key="1">
    <source>
        <dbReference type="EMBL" id="KAB1439711.1"/>
    </source>
</evidence>
<evidence type="ECO:0000313" key="2">
    <source>
        <dbReference type="Proteomes" id="UP000461768"/>
    </source>
</evidence>
<protein>
    <submittedName>
        <fullName evidence="1">Pentapeptide repeat-containing protein</fullName>
    </submittedName>
</protein>
<dbReference type="Gene3D" id="2.160.20.80">
    <property type="entry name" value="E3 ubiquitin-protein ligase SopA"/>
    <property type="match status" value="1"/>
</dbReference>
<dbReference type="Proteomes" id="UP000461768">
    <property type="component" value="Unassembled WGS sequence"/>
</dbReference>
<reference evidence="1 2" key="1">
    <citation type="submission" date="2019-09" db="EMBL/GenBank/DDBJ databases">
        <authorList>
            <person name="Valk L.C."/>
        </authorList>
    </citation>
    <scope>NUCLEOTIDE SEQUENCE [LARGE SCALE GENOMIC DNA]</scope>
    <source>
        <strain evidence="1">GalUA</strain>
    </source>
</reference>
<comment type="caution">
    <text evidence="1">The sequence shown here is derived from an EMBL/GenBank/DDBJ whole genome shotgun (WGS) entry which is preliminary data.</text>
</comment>
<dbReference type="Pfam" id="PF00805">
    <property type="entry name" value="Pentapeptide"/>
    <property type="match status" value="1"/>
</dbReference>
<dbReference type="EMBL" id="WAGX01000004">
    <property type="protein sequence ID" value="KAB1439711.1"/>
    <property type="molecule type" value="Genomic_DNA"/>
</dbReference>
<dbReference type="AlphaFoldDB" id="A0A7V7QM46"/>
<dbReference type="OrthoDB" id="154708at2"/>
<name>A0A7V7QM46_9FIRM</name>
<reference evidence="1 2" key="2">
    <citation type="submission" date="2020-02" db="EMBL/GenBank/DDBJ databases">
        <title>Candidatus Galacturonibacter soehngenii shows hetero-acetogenic catabolism of galacturonic acid but lacks a canonical carbon monoxide dehydrogenase/acetyl-CoA synthase complex.</title>
        <authorList>
            <person name="Diender M."/>
            <person name="Stouten G.R."/>
            <person name="Petersen J.F."/>
            <person name="Nielsen P.H."/>
            <person name="Dueholm M.S."/>
            <person name="Pronk J.T."/>
            <person name="Van Loosdrecht M.C.M."/>
        </authorList>
    </citation>
    <scope>NUCLEOTIDE SEQUENCE [LARGE SCALE GENOMIC DNA]</scope>
    <source>
        <strain evidence="1">GalUA</strain>
    </source>
</reference>
<accession>A0A7V7QM46</accession>
<proteinExistence type="predicted"/>
<dbReference type="RefSeq" id="WP_151142492.1">
    <property type="nucleotide sequence ID" value="NZ_WAGX01000004.1"/>
</dbReference>
<keyword evidence="2" id="KW-1185">Reference proteome</keyword>
<sequence>MNIKYEKIRDKLKIDCEACSGLCCVALYCSKTDGFPADKEAGKPCRHLESNYRCNIHSELISKNYKGCITYDCFGAGQKTTQLFKDVTWDENPNEKDNIFAIFLILFQLHQMTWYLIEASTLTSDETLLVRIDKLMKEYEQMLQQPIIDMLKLDLDEYRNRVNTVLKQICNAISGQKSNQTNKGNYFGKNFHKANLDKRDFSMSLMIAANLEGCSLKQTSFLGADMRDANLCNADLSESVFLTQMQINSAKGNSNTKIPYYLSRAISWEI</sequence>
<dbReference type="SUPFAM" id="SSF141571">
    <property type="entry name" value="Pentapeptide repeat-like"/>
    <property type="match status" value="1"/>
</dbReference>
<gene>
    <name evidence="1" type="ORF">F7O84_04805</name>
</gene>
<dbReference type="InterPro" id="IPR001646">
    <property type="entry name" value="5peptide_repeat"/>
</dbReference>